<dbReference type="GO" id="GO:0035312">
    <property type="term" value="F:5'-3' DNA exonuclease activity"/>
    <property type="evidence" value="ECO:0007669"/>
    <property type="project" value="TreeGrafter"/>
</dbReference>
<proteinExistence type="predicted"/>
<dbReference type="InterPro" id="IPR003141">
    <property type="entry name" value="Pol/His_phosphatase_N"/>
</dbReference>
<organism evidence="2 3">
    <name type="scientific">Qiania dongpingensis</name>
    <dbReference type="NCBI Taxonomy" id="2763669"/>
    <lineage>
        <taxon>Bacteria</taxon>
        <taxon>Bacillati</taxon>
        <taxon>Bacillota</taxon>
        <taxon>Clostridia</taxon>
        <taxon>Lachnospirales</taxon>
        <taxon>Lachnospiraceae</taxon>
        <taxon>Qiania</taxon>
    </lineage>
</organism>
<feature type="domain" description="Polymerase/histidinol phosphatase N-terminal" evidence="1">
    <location>
        <begin position="9"/>
        <end position="74"/>
    </location>
</feature>
<dbReference type="CDD" id="cd07438">
    <property type="entry name" value="PHP_HisPPase_AMP"/>
    <property type="match status" value="1"/>
</dbReference>
<protein>
    <submittedName>
        <fullName evidence="2">PHP domain-containing protein</fullName>
    </submittedName>
</protein>
<dbReference type="PANTHER" id="PTHR42924">
    <property type="entry name" value="EXONUCLEASE"/>
    <property type="match status" value="1"/>
</dbReference>
<evidence type="ECO:0000313" key="3">
    <source>
        <dbReference type="Proteomes" id="UP000515823"/>
    </source>
</evidence>
<dbReference type="Gene3D" id="1.10.150.650">
    <property type="match status" value="1"/>
</dbReference>
<dbReference type="PANTHER" id="PTHR42924:SF3">
    <property type="entry name" value="POLYMERASE_HISTIDINOL PHOSPHATASE N-TERMINAL DOMAIN-CONTAINING PROTEIN"/>
    <property type="match status" value="1"/>
</dbReference>
<dbReference type="SMART" id="SM00481">
    <property type="entry name" value="POLIIIAc"/>
    <property type="match status" value="1"/>
</dbReference>
<name>A0A7G9G4Z8_9FIRM</name>
<dbReference type="InterPro" id="IPR016195">
    <property type="entry name" value="Pol/histidinol_Pase-like"/>
</dbReference>
<dbReference type="Pfam" id="PF02811">
    <property type="entry name" value="PHP"/>
    <property type="match status" value="1"/>
</dbReference>
<dbReference type="AlphaFoldDB" id="A0A7G9G4Z8"/>
<sequence length="282" mass="30701">MNLNADLSIDLHIHSTYSDGSFTPNELAALAKEKELAAISLTDHDTAAGIPELLEACDRLGIQALPGIELSCTWQGKSVHILGYGMDWQASGFQEQLAQWQADREIRNQKIVEKLQNGGFDISMEALHRYFKEAVLTRANIAVYLAEKGQIADKDTAFSKLIGKGCPYYVPRKPIAPEEAISFLLSYGGIPVFAHPILCHMCEMQLDSFTGHLKALGLRGIEGYYSGYAPSDEASIARIAKKHGLFLTGGSDFHGTAKPSISLGTGKGNLHVPYSCFLNLVS</sequence>
<evidence type="ECO:0000259" key="1">
    <source>
        <dbReference type="SMART" id="SM00481"/>
    </source>
</evidence>
<dbReference type="InterPro" id="IPR052018">
    <property type="entry name" value="PHP_domain"/>
</dbReference>
<keyword evidence="3" id="KW-1185">Reference proteome</keyword>
<dbReference type="SUPFAM" id="SSF89550">
    <property type="entry name" value="PHP domain-like"/>
    <property type="match status" value="1"/>
</dbReference>
<dbReference type="Proteomes" id="UP000515823">
    <property type="component" value="Chromosome"/>
</dbReference>
<dbReference type="InterPro" id="IPR004013">
    <property type="entry name" value="PHP_dom"/>
</dbReference>
<dbReference type="RefSeq" id="WP_249303200.1">
    <property type="nucleotide sequence ID" value="NZ_CP060634.1"/>
</dbReference>
<dbReference type="Gene3D" id="3.20.20.140">
    <property type="entry name" value="Metal-dependent hydrolases"/>
    <property type="match status" value="1"/>
</dbReference>
<dbReference type="KEGG" id="qdo:H9Q78_01515"/>
<gene>
    <name evidence="2" type="ORF">H9Q78_01515</name>
</gene>
<accession>A0A7G9G4Z8</accession>
<dbReference type="GO" id="GO:0004534">
    <property type="term" value="F:5'-3' RNA exonuclease activity"/>
    <property type="evidence" value="ECO:0007669"/>
    <property type="project" value="TreeGrafter"/>
</dbReference>
<reference evidence="2 3" key="1">
    <citation type="submission" date="2020-08" db="EMBL/GenBank/DDBJ databases">
        <authorList>
            <person name="Liu C."/>
            <person name="Sun Q."/>
        </authorList>
    </citation>
    <scope>NUCLEOTIDE SEQUENCE [LARGE SCALE GENOMIC DNA]</scope>
    <source>
        <strain evidence="2 3">NSJ-38</strain>
    </source>
</reference>
<dbReference type="EMBL" id="CP060634">
    <property type="protein sequence ID" value="QNM05880.1"/>
    <property type="molecule type" value="Genomic_DNA"/>
</dbReference>
<evidence type="ECO:0000313" key="2">
    <source>
        <dbReference type="EMBL" id="QNM05880.1"/>
    </source>
</evidence>